<evidence type="ECO:0000256" key="10">
    <source>
        <dbReference type="SAM" id="MobiDB-lite"/>
    </source>
</evidence>
<comment type="similarity">
    <text evidence="2">Belongs to the gluconokinase GntK/GntV family.</text>
</comment>
<keyword evidence="12" id="KW-1185">Reference proteome</keyword>
<protein>
    <recommendedName>
        <fullName evidence="3">gluconokinase</fullName>
        <ecNumber evidence="3">2.7.1.12</ecNumber>
    </recommendedName>
    <alternativeName>
        <fullName evidence="8">Gluconate kinase</fullName>
    </alternativeName>
</protein>
<dbReference type="GO" id="GO:0005737">
    <property type="term" value="C:cytoplasm"/>
    <property type="evidence" value="ECO:0007669"/>
    <property type="project" value="TreeGrafter"/>
</dbReference>
<dbReference type="Proteomes" id="UP001294444">
    <property type="component" value="Unassembled WGS sequence"/>
</dbReference>
<dbReference type="InterPro" id="IPR027417">
    <property type="entry name" value="P-loop_NTPase"/>
</dbReference>
<comment type="catalytic activity">
    <reaction evidence="9">
        <text>D-gluconate + ATP = 6-phospho-D-gluconate + ADP + H(+)</text>
        <dbReference type="Rhea" id="RHEA:19433"/>
        <dbReference type="ChEBI" id="CHEBI:15378"/>
        <dbReference type="ChEBI" id="CHEBI:18391"/>
        <dbReference type="ChEBI" id="CHEBI:30616"/>
        <dbReference type="ChEBI" id="CHEBI:58759"/>
        <dbReference type="ChEBI" id="CHEBI:456216"/>
        <dbReference type="EC" id="2.7.1.12"/>
    </reaction>
</comment>
<dbReference type="GO" id="GO:0005524">
    <property type="term" value="F:ATP binding"/>
    <property type="evidence" value="ECO:0007669"/>
    <property type="project" value="UniProtKB-KW"/>
</dbReference>
<dbReference type="InterPro" id="IPR006001">
    <property type="entry name" value="Therm_gnt_kin"/>
</dbReference>
<dbReference type="AlphaFoldDB" id="A0AAJ4XP32"/>
<name>A0AAJ4XP32_9BASI</name>
<evidence type="ECO:0000256" key="9">
    <source>
        <dbReference type="ARBA" id="ARBA00048090"/>
    </source>
</evidence>
<comment type="pathway">
    <text evidence="1">Carbohydrate acid metabolism; D-gluconate degradation.</text>
</comment>
<dbReference type="PANTHER" id="PTHR43442:SF3">
    <property type="entry name" value="GLUCONOKINASE-RELATED"/>
    <property type="match status" value="1"/>
</dbReference>
<keyword evidence="6" id="KW-0418">Kinase</keyword>
<keyword evidence="5" id="KW-0547">Nucleotide-binding</keyword>
<keyword evidence="4" id="KW-0808">Transferase</keyword>
<dbReference type="SUPFAM" id="SSF52540">
    <property type="entry name" value="P-loop containing nucleoside triphosphate hydrolases"/>
    <property type="match status" value="1"/>
</dbReference>
<dbReference type="CDD" id="cd02021">
    <property type="entry name" value="GntK"/>
    <property type="match status" value="1"/>
</dbReference>
<evidence type="ECO:0000256" key="6">
    <source>
        <dbReference type="ARBA" id="ARBA00022777"/>
    </source>
</evidence>
<evidence type="ECO:0000256" key="7">
    <source>
        <dbReference type="ARBA" id="ARBA00022840"/>
    </source>
</evidence>
<feature type="region of interest" description="Disordered" evidence="10">
    <location>
        <begin position="123"/>
        <end position="145"/>
    </location>
</feature>
<comment type="caution">
    <text evidence="11">The sequence shown here is derived from an EMBL/GenBank/DDBJ whole genome shotgun (WGS) entry which is preliminary data.</text>
</comment>
<evidence type="ECO:0000256" key="1">
    <source>
        <dbReference type="ARBA" id="ARBA00004875"/>
    </source>
</evidence>
<dbReference type="PANTHER" id="PTHR43442">
    <property type="entry name" value="GLUCONOKINASE-RELATED"/>
    <property type="match status" value="1"/>
</dbReference>
<dbReference type="Pfam" id="PF01202">
    <property type="entry name" value="SKI"/>
    <property type="match status" value="1"/>
</dbReference>
<gene>
    <name evidence="11" type="ORF">MEPE_04471</name>
</gene>
<evidence type="ECO:0000313" key="12">
    <source>
        <dbReference type="Proteomes" id="UP001294444"/>
    </source>
</evidence>
<dbReference type="Gene3D" id="3.40.50.300">
    <property type="entry name" value="P-loop containing nucleotide triphosphate hydrolases"/>
    <property type="match status" value="1"/>
</dbReference>
<keyword evidence="7" id="KW-0067">ATP-binding</keyword>
<dbReference type="InterPro" id="IPR031322">
    <property type="entry name" value="Shikimate/glucono_kinase"/>
</dbReference>
<evidence type="ECO:0000256" key="2">
    <source>
        <dbReference type="ARBA" id="ARBA00008420"/>
    </source>
</evidence>
<sequence>MSTTATKPPTLLIVMGTSGSGKSTVGQALSIALNSPFIDGDDLHPASNVDKMSHGHALNDNDREPWLLKIRRTGFELASTQSPYLTPNVTNEHGEGEGIAEEGRKLAEVYETSQQKVTSLDAQAHAAQNNNSSLGSSSSSSSSSSSAAAAAVGGHMESSKRQLAIIACSSLKLIYRRLLRGTITSLSDSNATKPESQSTPPKDFKVVHIYLDLTKELLEERMSNRKGHFMKLDMLYSQLDTLQKPDEVTEPGVVVVKVEREKSTDDIVRDVIVQLRLKGII</sequence>
<proteinExistence type="inferred from homology"/>
<evidence type="ECO:0000313" key="11">
    <source>
        <dbReference type="EMBL" id="SNX85762.1"/>
    </source>
</evidence>
<evidence type="ECO:0000256" key="4">
    <source>
        <dbReference type="ARBA" id="ARBA00022679"/>
    </source>
</evidence>
<evidence type="ECO:0000256" key="8">
    <source>
        <dbReference type="ARBA" id="ARBA00029835"/>
    </source>
</evidence>
<accession>A0AAJ4XP32</accession>
<dbReference type="EC" id="2.7.1.12" evidence="3"/>
<evidence type="ECO:0000256" key="3">
    <source>
        <dbReference type="ARBA" id="ARBA00012054"/>
    </source>
</evidence>
<dbReference type="EMBL" id="OAPG01000011">
    <property type="protein sequence ID" value="SNX85762.1"/>
    <property type="molecule type" value="Genomic_DNA"/>
</dbReference>
<dbReference type="GO" id="GO:0005975">
    <property type="term" value="P:carbohydrate metabolic process"/>
    <property type="evidence" value="ECO:0007669"/>
    <property type="project" value="InterPro"/>
</dbReference>
<reference evidence="11" key="1">
    <citation type="submission" date="2023-10" db="EMBL/GenBank/DDBJ databases">
        <authorList>
            <person name="Guldener U."/>
        </authorList>
    </citation>
    <scope>NUCLEOTIDE SEQUENCE</scope>
    <source>
        <strain evidence="11">Mp4</strain>
    </source>
</reference>
<evidence type="ECO:0000256" key="5">
    <source>
        <dbReference type="ARBA" id="ARBA00022741"/>
    </source>
</evidence>
<organism evidence="11 12">
    <name type="scientific">Melanopsichium pennsylvanicum</name>
    <dbReference type="NCBI Taxonomy" id="63383"/>
    <lineage>
        <taxon>Eukaryota</taxon>
        <taxon>Fungi</taxon>
        <taxon>Dikarya</taxon>
        <taxon>Basidiomycota</taxon>
        <taxon>Ustilaginomycotina</taxon>
        <taxon>Ustilaginomycetes</taxon>
        <taxon>Ustilaginales</taxon>
        <taxon>Ustilaginaceae</taxon>
        <taxon>Melanopsichium</taxon>
    </lineage>
</organism>
<dbReference type="GO" id="GO:0046316">
    <property type="term" value="F:gluconokinase activity"/>
    <property type="evidence" value="ECO:0007669"/>
    <property type="project" value="UniProtKB-EC"/>
</dbReference>